<keyword evidence="6 11" id="KW-0547">Nucleotide-binding</keyword>
<keyword evidence="7 11" id="KW-0418">Kinase</keyword>
<evidence type="ECO:0000256" key="13">
    <source>
        <dbReference type="SAM" id="MobiDB-lite"/>
    </source>
</evidence>
<feature type="compositionally biased region" description="Low complexity" evidence="13">
    <location>
        <begin position="227"/>
        <end position="236"/>
    </location>
</feature>
<evidence type="ECO:0000256" key="5">
    <source>
        <dbReference type="ARBA" id="ARBA00022723"/>
    </source>
</evidence>
<name>A0A078AA79_STYLE</name>
<evidence type="ECO:0000313" key="14">
    <source>
        <dbReference type="EMBL" id="CDW79099.1"/>
    </source>
</evidence>
<evidence type="ECO:0000256" key="3">
    <source>
        <dbReference type="ARBA" id="ARBA00022634"/>
    </source>
</evidence>
<dbReference type="GO" id="GO:0046872">
    <property type="term" value="F:metal ion binding"/>
    <property type="evidence" value="ECO:0007669"/>
    <property type="project" value="UniProtKB-KW"/>
</dbReference>
<dbReference type="PROSITE" id="PS00603">
    <property type="entry name" value="TK_CELLULAR_TYPE"/>
    <property type="match status" value="1"/>
</dbReference>
<dbReference type="GO" id="GO:0005524">
    <property type="term" value="F:ATP binding"/>
    <property type="evidence" value="ECO:0007669"/>
    <property type="project" value="UniProtKB-KW"/>
</dbReference>
<evidence type="ECO:0000256" key="11">
    <source>
        <dbReference type="RuleBase" id="RU000544"/>
    </source>
</evidence>
<comment type="similarity">
    <text evidence="1 12">Belongs to the thymidine kinase family.</text>
</comment>
<dbReference type="SUPFAM" id="SSF57716">
    <property type="entry name" value="Glucocorticoid receptor-like (DNA-binding domain)"/>
    <property type="match status" value="1"/>
</dbReference>
<evidence type="ECO:0000256" key="8">
    <source>
        <dbReference type="ARBA" id="ARBA00022833"/>
    </source>
</evidence>
<dbReference type="GO" id="GO:0071897">
    <property type="term" value="P:DNA biosynthetic process"/>
    <property type="evidence" value="ECO:0007669"/>
    <property type="project" value="UniProtKB-KW"/>
</dbReference>
<protein>
    <recommendedName>
        <fullName evidence="2 11">Thymidine kinase</fullName>
        <ecNumber evidence="2 11">2.7.1.21</ecNumber>
    </recommendedName>
</protein>
<evidence type="ECO:0000256" key="4">
    <source>
        <dbReference type="ARBA" id="ARBA00022679"/>
    </source>
</evidence>
<keyword evidence="9 11" id="KW-0067">ATP-binding</keyword>
<evidence type="ECO:0000256" key="2">
    <source>
        <dbReference type="ARBA" id="ARBA00012118"/>
    </source>
</evidence>
<dbReference type="Gene3D" id="3.30.60.20">
    <property type="match status" value="1"/>
</dbReference>
<evidence type="ECO:0000256" key="6">
    <source>
        <dbReference type="ARBA" id="ARBA00022741"/>
    </source>
</evidence>
<keyword evidence="3 11" id="KW-0237">DNA synthesis</keyword>
<keyword evidence="4 11" id="KW-0808">Transferase</keyword>
<evidence type="ECO:0000256" key="7">
    <source>
        <dbReference type="ARBA" id="ARBA00022777"/>
    </source>
</evidence>
<keyword evidence="15" id="KW-1185">Reference proteome</keyword>
<reference evidence="14 15" key="1">
    <citation type="submission" date="2014-06" db="EMBL/GenBank/DDBJ databases">
        <authorList>
            <person name="Swart Estienne"/>
        </authorList>
    </citation>
    <scope>NUCLEOTIDE SEQUENCE [LARGE SCALE GENOMIC DNA]</scope>
    <source>
        <strain evidence="14 15">130c</strain>
    </source>
</reference>
<dbReference type="EC" id="2.7.1.21" evidence="2 11"/>
<evidence type="ECO:0000256" key="12">
    <source>
        <dbReference type="RuleBase" id="RU004165"/>
    </source>
</evidence>
<dbReference type="OMA" id="EAYEPRC"/>
<dbReference type="Pfam" id="PF00265">
    <property type="entry name" value="TK"/>
    <property type="match status" value="1"/>
</dbReference>
<proteinExistence type="inferred from homology"/>
<feature type="region of interest" description="Disordered" evidence="13">
    <location>
        <begin position="1"/>
        <end position="21"/>
    </location>
</feature>
<comment type="catalytic activity">
    <reaction evidence="10 11">
        <text>thymidine + ATP = dTMP + ADP + H(+)</text>
        <dbReference type="Rhea" id="RHEA:19129"/>
        <dbReference type="ChEBI" id="CHEBI:15378"/>
        <dbReference type="ChEBI" id="CHEBI:17748"/>
        <dbReference type="ChEBI" id="CHEBI:30616"/>
        <dbReference type="ChEBI" id="CHEBI:63528"/>
        <dbReference type="ChEBI" id="CHEBI:456216"/>
        <dbReference type="EC" id="2.7.1.21"/>
    </reaction>
</comment>
<dbReference type="FunFam" id="3.40.50.300:FF:001270">
    <property type="entry name" value="Thymidine kinase"/>
    <property type="match status" value="1"/>
</dbReference>
<accession>A0A078AA79</accession>
<dbReference type="OrthoDB" id="439028at2759"/>
<keyword evidence="5" id="KW-0479">Metal-binding</keyword>
<dbReference type="Proteomes" id="UP000039865">
    <property type="component" value="Unassembled WGS sequence"/>
</dbReference>
<dbReference type="InParanoid" id="A0A078AA79"/>
<dbReference type="GO" id="GO:0046104">
    <property type="term" value="P:thymidine metabolic process"/>
    <property type="evidence" value="ECO:0007669"/>
    <property type="project" value="TreeGrafter"/>
</dbReference>
<dbReference type="Gene3D" id="3.40.50.300">
    <property type="entry name" value="P-loop containing nucleotide triphosphate hydrolases"/>
    <property type="match status" value="1"/>
</dbReference>
<dbReference type="EMBL" id="CCKQ01007689">
    <property type="protein sequence ID" value="CDW79099.1"/>
    <property type="molecule type" value="Genomic_DNA"/>
</dbReference>
<evidence type="ECO:0000256" key="9">
    <source>
        <dbReference type="ARBA" id="ARBA00022840"/>
    </source>
</evidence>
<dbReference type="SUPFAM" id="SSF52540">
    <property type="entry name" value="P-loop containing nucleoside triphosphate hydrolases"/>
    <property type="match status" value="1"/>
</dbReference>
<dbReference type="InterPro" id="IPR020633">
    <property type="entry name" value="Thymidine_kinase_CS"/>
</dbReference>
<dbReference type="InterPro" id="IPR001267">
    <property type="entry name" value="Thymidine_kinase"/>
</dbReference>
<dbReference type="GO" id="GO:0004797">
    <property type="term" value="F:thymidine kinase activity"/>
    <property type="evidence" value="ECO:0007669"/>
    <property type="project" value="UniProtKB-EC"/>
</dbReference>
<feature type="compositionally biased region" description="Low complexity" evidence="13">
    <location>
        <begin position="1"/>
        <end position="15"/>
    </location>
</feature>
<dbReference type="InterPro" id="IPR027417">
    <property type="entry name" value="P-loop_NTPase"/>
</dbReference>
<dbReference type="PANTHER" id="PTHR11441">
    <property type="entry name" value="THYMIDINE KINASE"/>
    <property type="match status" value="1"/>
</dbReference>
<evidence type="ECO:0000313" key="15">
    <source>
        <dbReference type="Proteomes" id="UP000039865"/>
    </source>
</evidence>
<dbReference type="GO" id="GO:0042802">
    <property type="term" value="F:identical protein binding"/>
    <property type="evidence" value="ECO:0007669"/>
    <property type="project" value="UniProtKB-ARBA"/>
</dbReference>
<organism evidence="14 15">
    <name type="scientific">Stylonychia lemnae</name>
    <name type="common">Ciliate</name>
    <dbReference type="NCBI Taxonomy" id="5949"/>
    <lineage>
        <taxon>Eukaryota</taxon>
        <taxon>Sar</taxon>
        <taxon>Alveolata</taxon>
        <taxon>Ciliophora</taxon>
        <taxon>Intramacronucleata</taxon>
        <taxon>Spirotrichea</taxon>
        <taxon>Stichotrichia</taxon>
        <taxon>Sporadotrichida</taxon>
        <taxon>Oxytrichidae</taxon>
        <taxon>Stylonychinae</taxon>
        <taxon>Stylonychia</taxon>
    </lineage>
</organism>
<dbReference type="PANTHER" id="PTHR11441:SF0">
    <property type="entry name" value="THYMIDINE KINASE, CYTOSOLIC"/>
    <property type="match status" value="1"/>
</dbReference>
<evidence type="ECO:0000256" key="10">
    <source>
        <dbReference type="ARBA" id="ARBA00048254"/>
    </source>
</evidence>
<keyword evidence="8" id="KW-0862">Zinc</keyword>
<sequence>MQRSNQNSPTTSSNNLLAAPHHPPRGRIELIIGPMFAGKSTELLRRIKRHEIAGSKCLRIKFAGDTRYSDDSIATHDQQTMRAIGARKLGDVASIGDEYDVIGIDEGQFFPDVIEYAEKLSNEGKVVIISALDGTFLRTGFENIINLIPKAEKVKKLAAICKICNQNAYFTFRTCLSDQIQLIGGVEAYIPLCRECFNVEHLKQEEIKARIQKKLSSEPTSHEKIPDNASDSSSADESPEKC</sequence>
<feature type="region of interest" description="Disordered" evidence="13">
    <location>
        <begin position="213"/>
        <end position="242"/>
    </location>
</feature>
<gene>
    <name evidence="14" type="primary">Contig6471.g6923</name>
    <name evidence="14" type="ORF">STYLEM_8085</name>
</gene>
<evidence type="ECO:0000256" key="1">
    <source>
        <dbReference type="ARBA" id="ARBA00007587"/>
    </source>
</evidence>
<dbReference type="AlphaFoldDB" id="A0A078AA79"/>